<dbReference type="PANTHER" id="PTHR15822:SF4">
    <property type="entry name" value="TYROSYL-DNA PHOSPHODIESTERASE 2"/>
    <property type="match status" value="1"/>
</dbReference>
<reference evidence="10 11" key="1">
    <citation type="journal article" date="2019" name="Int. J. Syst. Evol. Microbiol.">
        <title>The Global Catalogue of Microorganisms (GCM) 10K type strain sequencing project: providing services to taxonomists for standard genome sequencing and annotation.</title>
        <authorList>
            <consortium name="The Broad Institute Genomics Platform"/>
            <consortium name="The Broad Institute Genome Sequencing Center for Infectious Disease"/>
            <person name="Wu L."/>
            <person name="Ma J."/>
        </authorList>
    </citation>
    <scope>NUCLEOTIDE SEQUENCE [LARGE SCALE GENOMIC DNA]</scope>
    <source>
        <strain evidence="10 11">JCM 14969</strain>
    </source>
</reference>
<evidence type="ECO:0000256" key="7">
    <source>
        <dbReference type="ARBA" id="ARBA00022842"/>
    </source>
</evidence>
<comment type="cofactor">
    <cofactor evidence="1">
        <name>Mn(2+)</name>
        <dbReference type="ChEBI" id="CHEBI:29035"/>
    </cofactor>
</comment>
<evidence type="ECO:0000256" key="2">
    <source>
        <dbReference type="ARBA" id="ARBA00001946"/>
    </source>
</evidence>
<comment type="cofactor">
    <cofactor evidence="2">
        <name>Mg(2+)</name>
        <dbReference type="ChEBI" id="CHEBI:18420"/>
    </cofactor>
</comment>
<protein>
    <submittedName>
        <fullName evidence="10">Endonuclease/exonuclease/phosphatase family protein</fullName>
    </submittedName>
</protein>
<dbReference type="Proteomes" id="UP001500393">
    <property type="component" value="Unassembled WGS sequence"/>
</dbReference>
<keyword evidence="6" id="KW-0378">Hydrolase</keyword>
<keyword evidence="7" id="KW-0460">Magnesium</keyword>
<evidence type="ECO:0000259" key="9">
    <source>
        <dbReference type="Pfam" id="PF03372"/>
    </source>
</evidence>
<dbReference type="EMBL" id="BAAAOS010000053">
    <property type="protein sequence ID" value="GAA1602804.1"/>
    <property type="molecule type" value="Genomic_DNA"/>
</dbReference>
<evidence type="ECO:0000256" key="3">
    <source>
        <dbReference type="ARBA" id="ARBA00022722"/>
    </source>
</evidence>
<gene>
    <name evidence="10" type="ORF">GCM10009789_66010</name>
</gene>
<keyword evidence="4" id="KW-0479">Metal-binding</keyword>
<proteinExistence type="predicted"/>
<evidence type="ECO:0000313" key="10">
    <source>
        <dbReference type="EMBL" id="GAA1602804.1"/>
    </source>
</evidence>
<evidence type="ECO:0000256" key="1">
    <source>
        <dbReference type="ARBA" id="ARBA00001936"/>
    </source>
</evidence>
<dbReference type="InterPro" id="IPR036691">
    <property type="entry name" value="Endo/exonu/phosph_ase_sf"/>
</dbReference>
<dbReference type="SUPFAM" id="SSF56219">
    <property type="entry name" value="DNase I-like"/>
    <property type="match status" value="1"/>
</dbReference>
<keyword evidence="5" id="KW-0227">DNA damage</keyword>
<evidence type="ECO:0000256" key="6">
    <source>
        <dbReference type="ARBA" id="ARBA00022801"/>
    </source>
</evidence>
<dbReference type="PANTHER" id="PTHR15822">
    <property type="entry name" value="TRAF AND TNF RECEPTOR-ASSOCIATED PROTEIN"/>
    <property type="match status" value="1"/>
</dbReference>
<keyword evidence="11" id="KW-1185">Reference proteome</keyword>
<keyword evidence="3" id="KW-0540">Nuclease</keyword>
<dbReference type="RefSeq" id="WP_344220657.1">
    <property type="nucleotide sequence ID" value="NZ_BAAAOS010000053.1"/>
</dbReference>
<feature type="domain" description="Endonuclease/exonuclease/phosphatase" evidence="9">
    <location>
        <begin position="4"/>
        <end position="235"/>
    </location>
</feature>
<keyword evidence="8" id="KW-0234">DNA repair</keyword>
<evidence type="ECO:0000313" key="11">
    <source>
        <dbReference type="Proteomes" id="UP001500393"/>
    </source>
</evidence>
<accession>A0ABN2EDG9</accession>
<dbReference type="Pfam" id="PF03372">
    <property type="entry name" value="Exo_endo_phos"/>
    <property type="match status" value="1"/>
</dbReference>
<dbReference type="InterPro" id="IPR005135">
    <property type="entry name" value="Endo/exonuclease/phosphatase"/>
</dbReference>
<evidence type="ECO:0000256" key="8">
    <source>
        <dbReference type="ARBA" id="ARBA00023204"/>
    </source>
</evidence>
<evidence type="ECO:0000256" key="4">
    <source>
        <dbReference type="ARBA" id="ARBA00022723"/>
    </source>
</evidence>
<evidence type="ECO:0000256" key="5">
    <source>
        <dbReference type="ARBA" id="ARBA00022763"/>
    </source>
</evidence>
<dbReference type="GO" id="GO:0004519">
    <property type="term" value="F:endonuclease activity"/>
    <property type="evidence" value="ECO:0007669"/>
    <property type="project" value="UniProtKB-KW"/>
</dbReference>
<comment type="caution">
    <text evidence="10">The sequence shown here is derived from an EMBL/GenBank/DDBJ whole genome shotgun (WGS) entry which is preliminary data.</text>
</comment>
<dbReference type="Gene3D" id="3.60.10.10">
    <property type="entry name" value="Endonuclease/exonuclease/phosphatase"/>
    <property type="match status" value="1"/>
</dbReference>
<sequence length="243" mass="27267">MRVLTMNVQNDTGDPRRTGLINTELRRRAPDLVTLQEVCHPRDHLGELIDGAGLAHTTQQAEILGPNEFGHGSVIATRWPHRVIEVREHRGDPHWWTLAVAVEIPDRGERLFVVPTTPWRLEHEGARETQMRDLVDLASKQAMPTVIAGDFNASPTSPSIRHLTQYYADAWSAAGDDDPGHTWTVDNPVAALEIARLLGDLTHRRRIDYIFTNLPITSTTLVGNHPIDEVWLSDHYGVLADLK</sequence>
<organism evidence="10 11">
    <name type="scientific">Kribbella sancticallisti</name>
    <dbReference type="NCBI Taxonomy" id="460087"/>
    <lineage>
        <taxon>Bacteria</taxon>
        <taxon>Bacillati</taxon>
        <taxon>Actinomycetota</taxon>
        <taxon>Actinomycetes</taxon>
        <taxon>Propionibacteriales</taxon>
        <taxon>Kribbellaceae</taxon>
        <taxon>Kribbella</taxon>
    </lineage>
</organism>
<keyword evidence="10" id="KW-0255">Endonuclease</keyword>
<dbReference type="InterPro" id="IPR051547">
    <property type="entry name" value="TDP2-like"/>
</dbReference>
<name>A0ABN2EDG9_9ACTN</name>